<dbReference type="EMBL" id="CP001968">
    <property type="protein sequence ID" value="ADD69744.1"/>
    <property type="molecule type" value="Genomic_DNA"/>
</dbReference>
<dbReference type="RefSeq" id="WP_013012229.1">
    <property type="nucleotide sequence ID" value="NC_013943.1"/>
</dbReference>
<keyword evidence="2" id="KW-1185">Reference proteome</keyword>
<name>D4H740_DENA2</name>
<dbReference type="KEGG" id="dap:Dacet_2994"/>
<dbReference type="InParanoid" id="D4H740"/>
<dbReference type="STRING" id="522772.Dacet_2994"/>
<evidence type="ECO:0000313" key="1">
    <source>
        <dbReference type="EMBL" id="ADD69744.1"/>
    </source>
</evidence>
<organism evidence="1 2">
    <name type="scientific">Denitrovibrio acetiphilus (strain DSM 12809 / NBRC 114555 / N2460)</name>
    <dbReference type="NCBI Taxonomy" id="522772"/>
    <lineage>
        <taxon>Bacteria</taxon>
        <taxon>Pseudomonadati</taxon>
        <taxon>Deferribacterota</taxon>
        <taxon>Deferribacteres</taxon>
        <taxon>Deferribacterales</taxon>
        <taxon>Geovibrionaceae</taxon>
        <taxon>Denitrovibrio</taxon>
    </lineage>
</organism>
<accession>D4H740</accession>
<dbReference type="PANTHER" id="PTHR43845">
    <property type="entry name" value="BLR5969 PROTEIN"/>
    <property type="match status" value="1"/>
</dbReference>
<dbReference type="Proteomes" id="UP000002012">
    <property type="component" value="Chromosome"/>
</dbReference>
<dbReference type="HOGENOM" id="CLU_920467_0_0_0"/>
<dbReference type="PANTHER" id="PTHR43845:SF1">
    <property type="entry name" value="BLR5969 PROTEIN"/>
    <property type="match status" value="1"/>
</dbReference>
<sequence>MLKLTDIQILKLGKILHHIRNNNLFYSRILPDERITSYEALSSLPFMTNELLAQGYPFAYSCADTKGLITGRIQQINKEPVMNFFTDNDITHIAEMTARTLSIAEVTDEDTLLLISGHDEYPSFADACEKLRHFLIHAGKLSHRKLYQLINDADANCLMGTTKDITAFIEYCRENSLELTETSLKSGIFCGKPLSNGTRKHLEKESGMDIYMTAGFGIFLHGMASDCKEHDGMHLWDDHYIVEIIDDEGKILPDGEEGELVITTLTLEALPLIRFRTGRKSAIVSREKCTCGLHTVKIDYPS</sequence>
<dbReference type="OrthoDB" id="580775at2"/>
<evidence type="ECO:0000313" key="2">
    <source>
        <dbReference type="Proteomes" id="UP000002012"/>
    </source>
</evidence>
<dbReference type="InterPro" id="IPR042099">
    <property type="entry name" value="ANL_N_sf"/>
</dbReference>
<gene>
    <name evidence="1" type="ordered locus">Dacet_2994</name>
</gene>
<dbReference type="eggNOG" id="COG1541">
    <property type="taxonomic scope" value="Bacteria"/>
</dbReference>
<dbReference type="SUPFAM" id="SSF56801">
    <property type="entry name" value="Acetyl-CoA synthetase-like"/>
    <property type="match status" value="1"/>
</dbReference>
<dbReference type="Gene3D" id="3.40.50.12780">
    <property type="entry name" value="N-terminal domain of ligase-like"/>
    <property type="match status" value="1"/>
</dbReference>
<protein>
    <submittedName>
        <fullName evidence="1">Coenzyme f390 synthetase II</fullName>
    </submittedName>
</protein>
<dbReference type="AlphaFoldDB" id="D4H740"/>
<proteinExistence type="predicted"/>
<reference evidence="1 2" key="1">
    <citation type="journal article" date="2010" name="Stand. Genomic Sci.">
        <title>Complete genome sequence of Denitrovibrio acetiphilus type strain (N2460).</title>
        <authorList>
            <person name="Kiss H."/>
            <person name="Lang E."/>
            <person name="Lapidus A."/>
            <person name="Copeland A."/>
            <person name="Nolan M."/>
            <person name="Glavina Del Rio T."/>
            <person name="Chen F."/>
            <person name="Lucas S."/>
            <person name="Tice H."/>
            <person name="Cheng J.F."/>
            <person name="Han C."/>
            <person name="Goodwin L."/>
            <person name="Pitluck S."/>
            <person name="Liolios K."/>
            <person name="Pati A."/>
            <person name="Ivanova N."/>
            <person name="Mavromatis K."/>
            <person name="Chen A."/>
            <person name="Palaniappan K."/>
            <person name="Land M."/>
            <person name="Hauser L."/>
            <person name="Chang Y.J."/>
            <person name="Jeffries C.D."/>
            <person name="Detter J.C."/>
            <person name="Brettin T."/>
            <person name="Spring S."/>
            <person name="Rohde M."/>
            <person name="Goker M."/>
            <person name="Woyke T."/>
            <person name="Bristow J."/>
            <person name="Eisen J.A."/>
            <person name="Markowitz V."/>
            <person name="Hugenholtz P."/>
            <person name="Kyrpides N.C."/>
            <person name="Klenk H.P."/>
        </authorList>
    </citation>
    <scope>NUCLEOTIDE SEQUENCE [LARGE SCALE GENOMIC DNA]</scope>
    <source>
        <strain evidence="2">DSM 12809 / NBRC 114555 / N2460</strain>
    </source>
</reference>
<dbReference type="PaxDb" id="522772-Dacet_2994"/>